<proteinExistence type="inferred from homology"/>
<dbReference type="Pfam" id="PF00589">
    <property type="entry name" value="Phage_integrase"/>
    <property type="match status" value="1"/>
</dbReference>
<dbReference type="InterPro" id="IPR013762">
    <property type="entry name" value="Integrase-like_cat_sf"/>
</dbReference>
<comment type="similarity">
    <text evidence="1">Belongs to the 'phage' integrase family.</text>
</comment>
<dbReference type="PANTHER" id="PTHR30629:SF2">
    <property type="entry name" value="PROPHAGE INTEGRASE INTS-RELATED"/>
    <property type="match status" value="1"/>
</dbReference>
<dbReference type="PANTHER" id="PTHR30629">
    <property type="entry name" value="PROPHAGE INTEGRASE"/>
    <property type="match status" value="1"/>
</dbReference>
<dbReference type="InterPro" id="IPR002104">
    <property type="entry name" value="Integrase_catalytic"/>
</dbReference>
<accession>A0ABX2TBY8</accession>
<reference evidence="8 9" key="1">
    <citation type="submission" date="2020-05" db="EMBL/GenBank/DDBJ databases">
        <title>Azospirillum oleiclasticum sp. nov, a nitrogen-fixing and heavy crude oil-emulsifying bacterium isolated from the crude oil of Yumen Oilfield.</title>
        <authorList>
            <person name="Wu D."/>
            <person name="Cai M."/>
            <person name="Zhang X."/>
        </authorList>
    </citation>
    <scope>NUCLEOTIDE SEQUENCE [LARGE SCALE GENOMIC DNA]</scope>
    <source>
        <strain evidence="8 9">ROY-1-1-2</strain>
    </source>
</reference>
<feature type="domain" description="Core-binding (CB)" evidence="7">
    <location>
        <begin position="99"/>
        <end position="180"/>
    </location>
</feature>
<dbReference type="PROSITE" id="PS51898">
    <property type="entry name" value="TYR_RECOMBINASE"/>
    <property type="match status" value="1"/>
</dbReference>
<dbReference type="PROSITE" id="PS51900">
    <property type="entry name" value="CB"/>
    <property type="match status" value="1"/>
</dbReference>
<dbReference type="CDD" id="cd00801">
    <property type="entry name" value="INT_P4_C"/>
    <property type="match status" value="1"/>
</dbReference>
<evidence type="ECO:0000259" key="7">
    <source>
        <dbReference type="PROSITE" id="PS51900"/>
    </source>
</evidence>
<dbReference type="Gene3D" id="1.10.150.130">
    <property type="match status" value="1"/>
</dbReference>
<keyword evidence="3 5" id="KW-0238">DNA-binding</keyword>
<evidence type="ECO:0000256" key="4">
    <source>
        <dbReference type="ARBA" id="ARBA00023172"/>
    </source>
</evidence>
<evidence type="ECO:0000259" key="6">
    <source>
        <dbReference type="PROSITE" id="PS51898"/>
    </source>
</evidence>
<dbReference type="RefSeq" id="WP_180283484.1">
    <property type="nucleotide sequence ID" value="NZ_JABFDB010000013.1"/>
</dbReference>
<dbReference type="InterPro" id="IPR025166">
    <property type="entry name" value="Integrase_DNA_bind_dom"/>
</dbReference>
<dbReference type="Gene3D" id="1.10.443.10">
    <property type="entry name" value="Intergrase catalytic core"/>
    <property type="match status" value="1"/>
</dbReference>
<feature type="domain" description="Tyr recombinase" evidence="6">
    <location>
        <begin position="206"/>
        <end position="385"/>
    </location>
</feature>
<dbReference type="EMBL" id="JABFDB010000013">
    <property type="protein sequence ID" value="NYZ21706.1"/>
    <property type="molecule type" value="Genomic_DNA"/>
</dbReference>
<dbReference type="InterPro" id="IPR038488">
    <property type="entry name" value="Integrase_DNA-bd_sf"/>
</dbReference>
<dbReference type="InterPro" id="IPR050808">
    <property type="entry name" value="Phage_Integrase"/>
</dbReference>
<evidence type="ECO:0000256" key="1">
    <source>
        <dbReference type="ARBA" id="ARBA00008857"/>
    </source>
</evidence>
<evidence type="ECO:0000256" key="3">
    <source>
        <dbReference type="ARBA" id="ARBA00023125"/>
    </source>
</evidence>
<dbReference type="InterPro" id="IPR011010">
    <property type="entry name" value="DNA_brk_join_enz"/>
</dbReference>
<evidence type="ECO:0000256" key="2">
    <source>
        <dbReference type="ARBA" id="ARBA00022908"/>
    </source>
</evidence>
<dbReference type="GO" id="GO:0003677">
    <property type="term" value="F:DNA binding"/>
    <property type="evidence" value="ECO:0007669"/>
    <property type="project" value="UniProtKB-KW"/>
</dbReference>
<keyword evidence="2" id="KW-0229">DNA integration</keyword>
<dbReference type="InterPro" id="IPR053876">
    <property type="entry name" value="Phage_int_M"/>
</dbReference>
<keyword evidence="4" id="KW-0233">DNA recombination</keyword>
<evidence type="ECO:0000313" key="8">
    <source>
        <dbReference type="EMBL" id="NYZ21706.1"/>
    </source>
</evidence>
<dbReference type="Pfam" id="PF13356">
    <property type="entry name" value="Arm-DNA-bind_3"/>
    <property type="match status" value="1"/>
</dbReference>
<dbReference type="InterPro" id="IPR010998">
    <property type="entry name" value="Integrase_recombinase_N"/>
</dbReference>
<dbReference type="SUPFAM" id="SSF56349">
    <property type="entry name" value="DNA breaking-rejoining enzymes"/>
    <property type="match status" value="1"/>
</dbReference>
<dbReference type="Gene3D" id="3.30.160.390">
    <property type="entry name" value="Integrase, DNA-binding domain"/>
    <property type="match status" value="1"/>
</dbReference>
<sequence length="410" mass="45241">MPKRNGRHPEKALTAVAVRSAKPGRHADGNGLYLEVDPSGAKRWLLRLMIQGKRRDIGLGSASLVSLAEARETAATMRKAARAGGDPLAERRAERRVVPTFAEAARSCHEEHKGSWKNGKHADQWLNTLEAHVFPTLGAVTVDKIGTPEVRDVLLPIWLEKHETARRVRQRIGTVLDWATAKGLREGDNPVRGVTKGLPKPKGQRGHFAALPYADVPAFLARLRETLKAGPMVKLLFEFVVLTAVRSGEARGARWNEFDLDAKLWTIPADRMKAGKPHVVPLAPRALALLKAAGELRTSDDPSALVFPGERLGKAMSDMALTMLLRRMEVDATAHGFRSSFRDWCAEATNFPREVAEAALAHALESKVEAAYRRSDLLEKRRKMMEAWARYCEATAGKVVPLAKARRPQG</sequence>
<protein>
    <submittedName>
        <fullName evidence="8">Integrase arm-type DNA-binding domain-containing protein</fullName>
    </submittedName>
</protein>
<evidence type="ECO:0000313" key="9">
    <source>
        <dbReference type="Proteomes" id="UP000584642"/>
    </source>
</evidence>
<dbReference type="InterPro" id="IPR044068">
    <property type="entry name" value="CB"/>
</dbReference>
<organism evidence="8 9">
    <name type="scientific">Azospirillum oleiclasticum</name>
    <dbReference type="NCBI Taxonomy" id="2735135"/>
    <lineage>
        <taxon>Bacteria</taxon>
        <taxon>Pseudomonadati</taxon>
        <taxon>Pseudomonadota</taxon>
        <taxon>Alphaproteobacteria</taxon>
        <taxon>Rhodospirillales</taxon>
        <taxon>Azospirillaceae</taxon>
        <taxon>Azospirillum</taxon>
    </lineage>
</organism>
<evidence type="ECO:0000256" key="5">
    <source>
        <dbReference type="PROSITE-ProRule" id="PRU01248"/>
    </source>
</evidence>
<comment type="caution">
    <text evidence="8">The sequence shown here is derived from an EMBL/GenBank/DDBJ whole genome shotgun (WGS) entry which is preliminary data.</text>
</comment>
<keyword evidence="9" id="KW-1185">Reference proteome</keyword>
<name>A0ABX2TBY8_9PROT</name>
<dbReference type="Proteomes" id="UP000584642">
    <property type="component" value="Unassembled WGS sequence"/>
</dbReference>
<dbReference type="Pfam" id="PF22022">
    <property type="entry name" value="Phage_int_M"/>
    <property type="match status" value="1"/>
</dbReference>
<gene>
    <name evidence="8" type="ORF">HND93_18485</name>
</gene>